<keyword evidence="1" id="KW-0645">Protease</keyword>
<keyword evidence="1" id="KW-0378">Hydrolase</keyword>
<organism evidence="1">
    <name type="scientific">Rhodanobacter sp. IGA1.0</name>
    <dbReference type="NCBI Taxonomy" id="3158582"/>
    <lineage>
        <taxon>Bacteria</taxon>
        <taxon>Pseudomonadati</taxon>
        <taxon>Pseudomonadota</taxon>
        <taxon>Gammaproteobacteria</taxon>
        <taxon>Lysobacterales</taxon>
        <taxon>Rhodanobacteraceae</taxon>
        <taxon>Rhodanobacter</taxon>
    </lineage>
</organism>
<proteinExistence type="predicted"/>
<dbReference type="GO" id="GO:0004180">
    <property type="term" value="F:carboxypeptidase activity"/>
    <property type="evidence" value="ECO:0007669"/>
    <property type="project" value="UniProtKB-KW"/>
</dbReference>
<name>A0AAU7QQC8_9GAMM</name>
<dbReference type="Gene3D" id="2.60.40.1120">
    <property type="entry name" value="Carboxypeptidase-like, regulatory domain"/>
    <property type="match status" value="1"/>
</dbReference>
<reference evidence="1" key="1">
    <citation type="submission" date="2024-06" db="EMBL/GenBank/DDBJ databases">
        <authorList>
            <person name="Sun Y."/>
        </authorList>
    </citation>
    <scope>NUCLEOTIDE SEQUENCE</scope>
    <source>
        <strain evidence="1">IGA1.0</strain>
    </source>
</reference>
<evidence type="ECO:0000313" key="1">
    <source>
        <dbReference type="EMBL" id="XBS91575.1"/>
    </source>
</evidence>
<dbReference type="SUPFAM" id="SSF49452">
    <property type="entry name" value="Starch-binding domain-like"/>
    <property type="match status" value="1"/>
</dbReference>
<dbReference type="InterPro" id="IPR013784">
    <property type="entry name" value="Carb-bd-like_fold"/>
</dbReference>
<dbReference type="Pfam" id="PF13620">
    <property type="entry name" value="CarboxypepD_reg"/>
    <property type="match status" value="1"/>
</dbReference>
<dbReference type="RefSeq" id="WP_350017122.1">
    <property type="nucleotide sequence ID" value="NZ_CP157948.1"/>
</dbReference>
<accession>A0AAU7QQC8</accession>
<keyword evidence="1" id="KW-0121">Carboxypeptidase</keyword>
<sequence length="126" mass="13063">MKTNTSHLNNRSSRRNAFSVRSLAIAAVIGICGVAGSAAVYAQATAGKIFGTAPAGETIYAKSVTTGFKRHVQADSKGRYSIGALPVGVYTVTLEKDGNPIEKHPNVGVIVGRGVKVDFADSAAKE</sequence>
<dbReference type="EMBL" id="CP157948">
    <property type="protein sequence ID" value="XBS91575.1"/>
    <property type="molecule type" value="Genomic_DNA"/>
</dbReference>
<dbReference type="GO" id="GO:0030246">
    <property type="term" value="F:carbohydrate binding"/>
    <property type="evidence" value="ECO:0007669"/>
    <property type="project" value="InterPro"/>
</dbReference>
<dbReference type="AlphaFoldDB" id="A0AAU7QQC8"/>
<protein>
    <submittedName>
        <fullName evidence="1">Carboxypeptidase-like regulatory domain-containing protein</fullName>
    </submittedName>
</protein>
<gene>
    <name evidence="1" type="ORF">ABNK63_08085</name>
</gene>